<name>A0A4Z2JI65_9TELE</name>
<sequence length="123" mass="13177">MEGAQGPAEDLITAKDRANVAWECTCLCRCCCCCCTIPVEVPGCPEDPQIRFQLQQLLMEFGSLFLRGGQPAFQSRDLAAMARPLGLSLGPARLFTDGFLGLQVIQGGLQSAALVGRVFLGLE</sequence>
<accession>A0A4Z2JI65</accession>
<dbReference type="Proteomes" id="UP000314294">
    <property type="component" value="Unassembled WGS sequence"/>
</dbReference>
<protein>
    <submittedName>
        <fullName evidence="1">Uncharacterized protein</fullName>
    </submittedName>
</protein>
<dbReference type="AlphaFoldDB" id="A0A4Z2JI65"/>
<evidence type="ECO:0000313" key="1">
    <source>
        <dbReference type="EMBL" id="TNN89444.1"/>
    </source>
</evidence>
<gene>
    <name evidence="1" type="ORF">EYF80_000047</name>
</gene>
<reference evidence="1 2" key="1">
    <citation type="submission" date="2019-03" db="EMBL/GenBank/DDBJ databases">
        <title>First draft genome of Liparis tanakae, snailfish: a comprehensive survey of snailfish specific genes.</title>
        <authorList>
            <person name="Kim W."/>
            <person name="Song I."/>
            <person name="Jeong J.-H."/>
            <person name="Kim D."/>
            <person name="Kim S."/>
            <person name="Ryu S."/>
            <person name="Song J.Y."/>
            <person name="Lee S.K."/>
        </authorList>
    </citation>
    <scope>NUCLEOTIDE SEQUENCE [LARGE SCALE GENOMIC DNA]</scope>
    <source>
        <tissue evidence="1">Muscle</tissue>
    </source>
</reference>
<organism evidence="1 2">
    <name type="scientific">Liparis tanakae</name>
    <name type="common">Tanaka's snailfish</name>
    <dbReference type="NCBI Taxonomy" id="230148"/>
    <lineage>
        <taxon>Eukaryota</taxon>
        <taxon>Metazoa</taxon>
        <taxon>Chordata</taxon>
        <taxon>Craniata</taxon>
        <taxon>Vertebrata</taxon>
        <taxon>Euteleostomi</taxon>
        <taxon>Actinopterygii</taxon>
        <taxon>Neopterygii</taxon>
        <taxon>Teleostei</taxon>
        <taxon>Neoteleostei</taxon>
        <taxon>Acanthomorphata</taxon>
        <taxon>Eupercaria</taxon>
        <taxon>Perciformes</taxon>
        <taxon>Cottioidei</taxon>
        <taxon>Cottales</taxon>
        <taxon>Liparidae</taxon>
        <taxon>Liparis</taxon>
    </lineage>
</organism>
<keyword evidence="2" id="KW-1185">Reference proteome</keyword>
<evidence type="ECO:0000313" key="2">
    <source>
        <dbReference type="Proteomes" id="UP000314294"/>
    </source>
</evidence>
<dbReference type="EMBL" id="SRLO01000001">
    <property type="protein sequence ID" value="TNN89444.1"/>
    <property type="molecule type" value="Genomic_DNA"/>
</dbReference>
<comment type="caution">
    <text evidence="1">The sequence shown here is derived from an EMBL/GenBank/DDBJ whole genome shotgun (WGS) entry which is preliminary data.</text>
</comment>
<proteinExistence type="predicted"/>